<feature type="signal peptide" evidence="1">
    <location>
        <begin position="1"/>
        <end position="21"/>
    </location>
</feature>
<dbReference type="EMBL" id="GGFM01011653">
    <property type="protein sequence ID" value="MBW32404.1"/>
    <property type="molecule type" value="Transcribed_RNA"/>
</dbReference>
<keyword evidence="1" id="KW-0732">Signal</keyword>
<feature type="chain" id="PRO_5014817988" evidence="1">
    <location>
        <begin position="22"/>
        <end position="93"/>
    </location>
</feature>
<name>A0A2M3ZV22_9DIPT</name>
<proteinExistence type="predicted"/>
<reference evidence="2" key="1">
    <citation type="submission" date="2018-01" db="EMBL/GenBank/DDBJ databases">
        <title>An insight into the sialome of Amazonian anophelines.</title>
        <authorList>
            <person name="Ribeiro J.M."/>
            <person name="Scarpassa V."/>
            <person name="Calvo E."/>
        </authorList>
    </citation>
    <scope>NUCLEOTIDE SEQUENCE</scope>
    <source>
        <tissue evidence="2">Salivary glands</tissue>
    </source>
</reference>
<accession>A0A2M3ZV22</accession>
<protein>
    <submittedName>
        <fullName evidence="2">Putative secreted peptide</fullName>
    </submittedName>
</protein>
<sequence>MEAAVWPVVMLLVQHRRTVAAVVVALGEHQPVHCPWPNRSPVPATMSRCSVPIRHPVTVRSGNSCASCAITFHYPVLCFPVGTRASVQFASPN</sequence>
<evidence type="ECO:0000313" key="2">
    <source>
        <dbReference type="EMBL" id="MBW32404.1"/>
    </source>
</evidence>
<dbReference type="AlphaFoldDB" id="A0A2M3ZV22"/>
<organism evidence="2">
    <name type="scientific">Anopheles braziliensis</name>
    <dbReference type="NCBI Taxonomy" id="58242"/>
    <lineage>
        <taxon>Eukaryota</taxon>
        <taxon>Metazoa</taxon>
        <taxon>Ecdysozoa</taxon>
        <taxon>Arthropoda</taxon>
        <taxon>Hexapoda</taxon>
        <taxon>Insecta</taxon>
        <taxon>Pterygota</taxon>
        <taxon>Neoptera</taxon>
        <taxon>Endopterygota</taxon>
        <taxon>Diptera</taxon>
        <taxon>Nematocera</taxon>
        <taxon>Culicoidea</taxon>
        <taxon>Culicidae</taxon>
        <taxon>Anophelinae</taxon>
        <taxon>Anopheles</taxon>
    </lineage>
</organism>
<evidence type="ECO:0000256" key="1">
    <source>
        <dbReference type="SAM" id="SignalP"/>
    </source>
</evidence>